<accession>A0A195AVB2</accession>
<dbReference type="Proteomes" id="UP000078540">
    <property type="component" value="Unassembled WGS sequence"/>
</dbReference>
<reference evidence="1 2" key="1">
    <citation type="submission" date="2015-09" db="EMBL/GenBank/DDBJ databases">
        <title>Atta colombica WGS genome.</title>
        <authorList>
            <person name="Nygaard S."/>
            <person name="Hu H."/>
            <person name="Boomsma J."/>
            <person name="Zhang G."/>
        </authorList>
    </citation>
    <scope>NUCLEOTIDE SEQUENCE [LARGE SCALE GENOMIC DNA]</scope>
    <source>
        <strain evidence="1">Treedump-2</strain>
        <tissue evidence="1">Whole body</tissue>
    </source>
</reference>
<evidence type="ECO:0000313" key="2">
    <source>
        <dbReference type="Proteomes" id="UP000078540"/>
    </source>
</evidence>
<keyword evidence="2" id="KW-1185">Reference proteome</keyword>
<proteinExistence type="predicted"/>
<sequence length="108" mass="12299">SLKNNIEVIDHKFLGSKNLQNAIKKHVRRNTNGEQVNWLKIQNLKKITLAPLYHDARPVILYGVPPLAFPIVELRSAFDRIVLNAYLRAGLPRAMHEEPRVIAGIVDE</sequence>
<evidence type="ECO:0000313" key="1">
    <source>
        <dbReference type="EMBL" id="KYM75997.1"/>
    </source>
</evidence>
<name>A0A195AVB2_9HYME</name>
<gene>
    <name evidence="1" type="ORF">ALC53_13482</name>
</gene>
<feature type="non-terminal residue" evidence="1">
    <location>
        <position position="1"/>
    </location>
</feature>
<protein>
    <submittedName>
        <fullName evidence="1">Uncharacterized protein</fullName>
    </submittedName>
</protein>
<organism evidence="1 2">
    <name type="scientific">Atta colombica</name>
    <dbReference type="NCBI Taxonomy" id="520822"/>
    <lineage>
        <taxon>Eukaryota</taxon>
        <taxon>Metazoa</taxon>
        <taxon>Ecdysozoa</taxon>
        <taxon>Arthropoda</taxon>
        <taxon>Hexapoda</taxon>
        <taxon>Insecta</taxon>
        <taxon>Pterygota</taxon>
        <taxon>Neoptera</taxon>
        <taxon>Endopterygota</taxon>
        <taxon>Hymenoptera</taxon>
        <taxon>Apocrita</taxon>
        <taxon>Aculeata</taxon>
        <taxon>Formicoidea</taxon>
        <taxon>Formicidae</taxon>
        <taxon>Myrmicinae</taxon>
        <taxon>Atta</taxon>
    </lineage>
</organism>
<dbReference type="EMBL" id="KQ976736">
    <property type="protein sequence ID" value="KYM75997.1"/>
    <property type="molecule type" value="Genomic_DNA"/>
</dbReference>
<dbReference type="AlphaFoldDB" id="A0A195AVB2"/>